<proteinExistence type="predicted"/>
<gene>
    <name evidence="2" type="ORF">MNBD_GAMMA05-1985</name>
</gene>
<evidence type="ECO:0008006" key="3">
    <source>
        <dbReference type="Google" id="ProtNLM"/>
    </source>
</evidence>
<reference evidence="2" key="1">
    <citation type="submission" date="2018-06" db="EMBL/GenBank/DDBJ databases">
        <authorList>
            <person name="Zhirakovskaya E."/>
        </authorList>
    </citation>
    <scope>NUCLEOTIDE SEQUENCE</scope>
</reference>
<dbReference type="AlphaFoldDB" id="A0A3B0WHD1"/>
<name>A0A3B0WHD1_9ZZZZ</name>
<keyword evidence="1" id="KW-0812">Transmembrane</keyword>
<feature type="transmembrane region" description="Helical" evidence="1">
    <location>
        <begin position="265"/>
        <end position="285"/>
    </location>
</feature>
<evidence type="ECO:0000313" key="2">
    <source>
        <dbReference type="EMBL" id="VAW51890.1"/>
    </source>
</evidence>
<sequence length="289" mass="30446">MRTNKKFQLLAVAGLLVSGMSTTQAATVLLSETFDNADGPFPWVSCGYNCSHRVDVGVAVTTAAASDPGASADDIATGADNDWYAGVFEQDDNGYVATDVGIQYTGGGSNQTPVGLVKDDSGLLISFDASGMNNITLSFDWRTFVAGSLDKFVVGYFVGDLTAGKTNGFNSYREINLSATGNPSSAVGGAEDGDWNWNPINGGNTGNWNELLRGNRTDTWGTETFNLDLAADESEVWLAFWLDNGNDDIGKFDNVLVTGDVIPAVPVPAAVWLFGSGLLGLIGVARRKA</sequence>
<protein>
    <recommendedName>
        <fullName evidence="3">PEP-CTERM protein-sorting domain-containing protein</fullName>
    </recommendedName>
</protein>
<organism evidence="2">
    <name type="scientific">hydrothermal vent metagenome</name>
    <dbReference type="NCBI Taxonomy" id="652676"/>
    <lineage>
        <taxon>unclassified sequences</taxon>
        <taxon>metagenomes</taxon>
        <taxon>ecological metagenomes</taxon>
    </lineage>
</organism>
<dbReference type="EMBL" id="UOFE01000023">
    <property type="protein sequence ID" value="VAW51890.1"/>
    <property type="molecule type" value="Genomic_DNA"/>
</dbReference>
<evidence type="ECO:0000256" key="1">
    <source>
        <dbReference type="SAM" id="Phobius"/>
    </source>
</evidence>
<accession>A0A3B0WHD1</accession>
<keyword evidence="1" id="KW-0472">Membrane</keyword>
<keyword evidence="1" id="KW-1133">Transmembrane helix</keyword>